<keyword evidence="1" id="KW-1133">Transmembrane helix</keyword>
<sequence length="158" mass="18274">MKNKRLIISWILLIGWMLLIFFMSNQPADISTKQSDLVIKLFSAIGIDLNTHFGEFASFAVRKAAHFTEYFILYCFSIAVCKYYVDIKKARIYCLFIVLGYAISDEIHQYFIPGREMAIRDVAIDFSGGVLGFIVNWIIYKIKFNSKDNSNQREKVVS</sequence>
<feature type="transmembrane region" description="Helical" evidence="1">
    <location>
        <begin position="92"/>
        <end position="112"/>
    </location>
</feature>
<dbReference type="EMBL" id="JACJLL010000125">
    <property type="protein sequence ID" value="MBM6820533.1"/>
    <property type="molecule type" value="Genomic_DNA"/>
</dbReference>
<feature type="transmembrane region" description="Helical" evidence="1">
    <location>
        <begin position="67"/>
        <end position="85"/>
    </location>
</feature>
<keyword evidence="4" id="KW-1185">Reference proteome</keyword>
<protein>
    <submittedName>
        <fullName evidence="3">VanZ family protein</fullName>
    </submittedName>
</protein>
<dbReference type="Proteomes" id="UP000767334">
    <property type="component" value="Unassembled WGS sequence"/>
</dbReference>
<dbReference type="InterPro" id="IPR006976">
    <property type="entry name" value="VanZ-like"/>
</dbReference>
<organism evidence="3 4">
    <name type="scientific">Clostridium saudiense</name>
    <dbReference type="NCBI Taxonomy" id="1414720"/>
    <lineage>
        <taxon>Bacteria</taxon>
        <taxon>Bacillati</taxon>
        <taxon>Bacillota</taxon>
        <taxon>Clostridia</taxon>
        <taxon>Eubacteriales</taxon>
        <taxon>Clostridiaceae</taxon>
        <taxon>Clostridium</taxon>
    </lineage>
</organism>
<feature type="transmembrane region" description="Helical" evidence="1">
    <location>
        <begin position="6"/>
        <end position="25"/>
    </location>
</feature>
<feature type="domain" description="VanZ-like" evidence="2">
    <location>
        <begin position="10"/>
        <end position="139"/>
    </location>
</feature>
<name>A0ABS2FKX1_9CLOT</name>
<feature type="transmembrane region" description="Helical" evidence="1">
    <location>
        <begin position="118"/>
        <end position="140"/>
    </location>
</feature>
<evidence type="ECO:0000313" key="4">
    <source>
        <dbReference type="Proteomes" id="UP000767334"/>
    </source>
</evidence>
<keyword evidence="1" id="KW-0812">Transmembrane</keyword>
<gene>
    <name evidence="3" type="primary">vanZ</name>
    <name evidence="3" type="ORF">H6A19_14550</name>
</gene>
<accession>A0ABS2FKX1</accession>
<dbReference type="InterPro" id="IPR016747">
    <property type="entry name" value="Phosphotransbutyrylase"/>
</dbReference>
<proteinExistence type="predicted"/>
<dbReference type="PIRSF" id="PIRSF019083">
    <property type="entry name" value="UCP019083_VanZ"/>
    <property type="match status" value="1"/>
</dbReference>
<dbReference type="Pfam" id="PF04892">
    <property type="entry name" value="VanZ"/>
    <property type="match status" value="1"/>
</dbReference>
<reference evidence="3 4" key="1">
    <citation type="journal article" date="2021" name="Sci. Rep.">
        <title>The distribution of antibiotic resistance genes in chicken gut microbiota commensals.</title>
        <authorList>
            <person name="Juricova H."/>
            <person name="Matiasovicova J."/>
            <person name="Kubasova T."/>
            <person name="Cejkova D."/>
            <person name="Rychlik I."/>
        </authorList>
    </citation>
    <scope>NUCLEOTIDE SEQUENCE [LARGE SCALE GENOMIC DNA]</scope>
    <source>
        <strain evidence="3 4">An435</strain>
    </source>
</reference>
<evidence type="ECO:0000259" key="2">
    <source>
        <dbReference type="Pfam" id="PF04892"/>
    </source>
</evidence>
<comment type="caution">
    <text evidence="3">The sequence shown here is derived from an EMBL/GenBank/DDBJ whole genome shotgun (WGS) entry which is preliminary data.</text>
</comment>
<evidence type="ECO:0000313" key="3">
    <source>
        <dbReference type="EMBL" id="MBM6820533.1"/>
    </source>
</evidence>
<evidence type="ECO:0000256" key="1">
    <source>
        <dbReference type="SAM" id="Phobius"/>
    </source>
</evidence>
<dbReference type="NCBIfam" id="NF037970">
    <property type="entry name" value="vanZ_1"/>
    <property type="match status" value="1"/>
</dbReference>
<keyword evidence="1" id="KW-0472">Membrane</keyword>
<dbReference type="RefSeq" id="WP_148325143.1">
    <property type="nucleotide sequence ID" value="NZ_JACJLL010000125.1"/>
</dbReference>